<feature type="compositionally biased region" description="Basic and acidic residues" evidence="1">
    <location>
        <begin position="28"/>
        <end position="42"/>
    </location>
</feature>
<feature type="domain" description="Transcription regulator PadR N-terminal" evidence="2">
    <location>
        <begin position="85"/>
        <end position="153"/>
    </location>
</feature>
<keyword evidence="4" id="KW-1185">Reference proteome</keyword>
<feature type="compositionally biased region" description="Basic and acidic residues" evidence="1">
    <location>
        <begin position="49"/>
        <end position="61"/>
    </location>
</feature>
<name>A0ABW1R1A2_9ACTN</name>
<dbReference type="Gene3D" id="1.10.10.10">
    <property type="entry name" value="Winged helix-like DNA-binding domain superfamily/Winged helix DNA-binding domain"/>
    <property type="match status" value="1"/>
</dbReference>
<feature type="region of interest" description="Disordered" evidence="1">
    <location>
        <begin position="1"/>
        <end position="80"/>
    </location>
</feature>
<accession>A0ABW1R1A2</accession>
<dbReference type="SUPFAM" id="SSF46785">
    <property type="entry name" value="Winged helix' DNA-binding domain"/>
    <property type="match status" value="1"/>
</dbReference>
<feature type="compositionally biased region" description="Low complexity" evidence="1">
    <location>
        <begin position="1"/>
        <end position="10"/>
    </location>
</feature>
<organism evidence="3 4">
    <name type="scientific">Nocardioides yefusunii</name>
    <dbReference type="NCBI Taxonomy" id="2500546"/>
    <lineage>
        <taxon>Bacteria</taxon>
        <taxon>Bacillati</taxon>
        <taxon>Actinomycetota</taxon>
        <taxon>Actinomycetes</taxon>
        <taxon>Propionibacteriales</taxon>
        <taxon>Nocardioidaceae</taxon>
        <taxon>Nocardioides</taxon>
    </lineage>
</organism>
<dbReference type="InterPro" id="IPR036388">
    <property type="entry name" value="WH-like_DNA-bd_sf"/>
</dbReference>
<dbReference type="InterPro" id="IPR005149">
    <property type="entry name" value="Tscrpt_reg_PadR_N"/>
</dbReference>
<comment type="caution">
    <text evidence="3">The sequence shown here is derived from an EMBL/GenBank/DDBJ whole genome shotgun (WGS) entry which is preliminary data.</text>
</comment>
<dbReference type="RefSeq" id="WP_164878676.1">
    <property type="nucleotide sequence ID" value="NZ_CP034929.1"/>
</dbReference>
<dbReference type="PANTHER" id="PTHR43252">
    <property type="entry name" value="TRANSCRIPTIONAL REGULATOR YQJI"/>
    <property type="match status" value="1"/>
</dbReference>
<dbReference type="Proteomes" id="UP001596098">
    <property type="component" value="Unassembled WGS sequence"/>
</dbReference>
<dbReference type="PANTHER" id="PTHR43252:SF2">
    <property type="entry name" value="TRANSCRIPTION REGULATOR, PADR-LIKE FAMILY"/>
    <property type="match status" value="1"/>
</dbReference>
<dbReference type="Pfam" id="PF03551">
    <property type="entry name" value="PadR"/>
    <property type="match status" value="1"/>
</dbReference>
<evidence type="ECO:0000313" key="4">
    <source>
        <dbReference type="Proteomes" id="UP001596098"/>
    </source>
</evidence>
<protein>
    <submittedName>
        <fullName evidence="3">PadR family transcriptional regulator</fullName>
    </submittedName>
</protein>
<proteinExistence type="predicted"/>
<feature type="compositionally biased region" description="Gly residues" evidence="1">
    <location>
        <begin position="62"/>
        <end position="74"/>
    </location>
</feature>
<evidence type="ECO:0000313" key="3">
    <source>
        <dbReference type="EMBL" id="MFC6154383.1"/>
    </source>
</evidence>
<reference evidence="4" key="1">
    <citation type="journal article" date="2019" name="Int. J. Syst. Evol. Microbiol.">
        <title>The Global Catalogue of Microorganisms (GCM) 10K type strain sequencing project: providing services to taxonomists for standard genome sequencing and annotation.</title>
        <authorList>
            <consortium name="The Broad Institute Genomics Platform"/>
            <consortium name="The Broad Institute Genome Sequencing Center for Infectious Disease"/>
            <person name="Wu L."/>
            <person name="Ma J."/>
        </authorList>
    </citation>
    <scope>NUCLEOTIDE SEQUENCE [LARGE SCALE GENOMIC DNA]</scope>
    <source>
        <strain evidence="4">DFY28</strain>
    </source>
</reference>
<dbReference type="InterPro" id="IPR036390">
    <property type="entry name" value="WH_DNA-bd_sf"/>
</dbReference>
<evidence type="ECO:0000259" key="2">
    <source>
        <dbReference type="Pfam" id="PF03551"/>
    </source>
</evidence>
<sequence length="230" mass="24502">MNTYRNPTPGRGRRGDRRRPTSPTSFGPEREMRRGQRPEHHSPAGTDFDSDRDLRRSERPGPGRGGRGRGPGGRGGRRRDVRGAVLLVLAEAPMHGYQAMQAIAERSGETWRPSPGAVYPVLAALEDEGLLTVSADSGRKVATLTEAGRAAAAAVTAGGRDPFALSPDGSGSPEASLRDDVHALVSAAKEVDRTGTPEQREAARSLLAATRRQLYGILAAEPSPTPQENQ</sequence>
<evidence type="ECO:0000256" key="1">
    <source>
        <dbReference type="SAM" id="MobiDB-lite"/>
    </source>
</evidence>
<dbReference type="EMBL" id="JBHSQI010000005">
    <property type="protein sequence ID" value="MFC6154383.1"/>
    <property type="molecule type" value="Genomic_DNA"/>
</dbReference>
<gene>
    <name evidence="3" type="ORF">ACFPWU_12005</name>
</gene>
<feature type="region of interest" description="Disordered" evidence="1">
    <location>
        <begin position="158"/>
        <end position="177"/>
    </location>
</feature>